<sequence length="326" mass="38467">MSTVKIQRAFCVELDECISIDTARREYFSLPEKRRKRLNFLCSDEFCRYHNETGVRVTGVNYDKLCKERSDGKPVIKAAHYRENDKHHPNCEWSLASSNEEHLKQRSNESSEDYSQRKIRHKLEHFIDEFSPELDDESTSNQNGESELKSKQLEREPKKNNGSSSHRKNAPSKTVTSVLSRLVETWLEAKEILSDDEFKKVLLNVKGVGRVLLYRYFKPVKYYNYDKHIGVAYGGATLVKRYGKGFKFKFYDKIKDKQAYLYCDKKLMESYRYRNYIESILTLDCYYFNVYILAPKVNEKEEYVTYEINSLKNIHIIARHVGDKSN</sequence>
<evidence type="ECO:0000256" key="1">
    <source>
        <dbReference type="SAM" id="MobiDB-lite"/>
    </source>
</evidence>
<name>A0A0H4A1C3_9VIBR</name>
<evidence type="ECO:0000313" key="2">
    <source>
        <dbReference type="EMBL" id="AKN40732.1"/>
    </source>
</evidence>
<evidence type="ECO:0008006" key="3">
    <source>
        <dbReference type="Google" id="ProtNLM"/>
    </source>
</evidence>
<dbReference type="AlphaFoldDB" id="A0A0H4A1C3"/>
<dbReference type="EMBL" id="KP795704">
    <property type="protein sequence ID" value="AKN40732.1"/>
    <property type="molecule type" value="Genomic_DNA"/>
</dbReference>
<reference evidence="2" key="1">
    <citation type="journal article" date="2015" name="MBio">
        <title>Eco-Evolutionary Dynamics of Episomes among Ecologically Cohesive Bacterial Populations.</title>
        <authorList>
            <person name="Xue H."/>
            <person name="Cordero O.X."/>
            <person name="Camas F.M."/>
            <person name="Trimble W."/>
            <person name="Meyer F."/>
            <person name="Guglielmini J."/>
            <person name="Rocha E.P."/>
            <person name="Polz M.F."/>
        </authorList>
    </citation>
    <scope>NUCLEOTIDE SEQUENCE</scope>
    <source>
        <strain evidence="2">FF_112</strain>
    </source>
</reference>
<protein>
    <recommendedName>
        <fullName evidence="3">ATPase</fullName>
    </recommendedName>
</protein>
<organism evidence="2">
    <name type="scientific">Vibrio tasmaniensis</name>
    <dbReference type="NCBI Taxonomy" id="212663"/>
    <lineage>
        <taxon>Bacteria</taxon>
        <taxon>Pseudomonadati</taxon>
        <taxon>Pseudomonadota</taxon>
        <taxon>Gammaproteobacteria</taxon>
        <taxon>Vibrionales</taxon>
        <taxon>Vibrionaceae</taxon>
        <taxon>Vibrio</taxon>
    </lineage>
</organism>
<proteinExistence type="predicted"/>
<accession>A0A0H4A1C3</accession>
<feature type="compositionally biased region" description="Basic and acidic residues" evidence="1">
    <location>
        <begin position="146"/>
        <end position="159"/>
    </location>
</feature>
<feature type="region of interest" description="Disordered" evidence="1">
    <location>
        <begin position="133"/>
        <end position="174"/>
    </location>
</feature>